<keyword evidence="16" id="KW-0812">Transmembrane</keyword>
<keyword evidence="12 15" id="KW-0539">Nucleus</keyword>
<keyword evidence="3 15" id="KW-0963">Cytoplasm</keyword>
<name>B7QKM7_IXOSC</name>
<comment type="domain">
    <text evidence="15">Contains 2 ubiquitin-conjugating enzyme family-like (UEV-like) regions. These regions lack the critical Cys residues required for ubiquitination but retain the ability to bind ubiquitin.</text>
</comment>
<keyword evidence="10 15" id="KW-0156">Chromatin regulator</keyword>
<evidence type="ECO:0000256" key="9">
    <source>
        <dbReference type="ARBA" id="ARBA00022786"/>
    </source>
</evidence>
<feature type="transmembrane region" description="Helical" evidence="16">
    <location>
        <begin position="241"/>
        <end position="264"/>
    </location>
</feature>
<comment type="subcellular location">
    <subcellularLocation>
        <location evidence="15">Cytoplasm</location>
    </subcellularLocation>
    <subcellularLocation>
        <location evidence="1 15">Nucleus</location>
    </subcellularLocation>
    <text evidence="15">Localizes at sites of DNA damage at double-strand breaks (DSBs).</text>
</comment>
<dbReference type="Proteomes" id="UP000001555">
    <property type="component" value="Unassembled WGS sequence"/>
</dbReference>
<keyword evidence="5 15" id="KW-0053">Apoptosis</keyword>
<dbReference type="GO" id="GO:0070552">
    <property type="term" value="C:BRISC complex"/>
    <property type="evidence" value="ECO:0007669"/>
    <property type="project" value="UniProtKB-UniRule"/>
</dbReference>
<dbReference type="GO" id="GO:0070531">
    <property type="term" value="C:BRCA1-A complex"/>
    <property type="evidence" value="ECO:0000318"/>
    <property type="project" value="GO_Central"/>
</dbReference>
<evidence type="ECO:0000256" key="12">
    <source>
        <dbReference type="ARBA" id="ARBA00023242"/>
    </source>
</evidence>
<evidence type="ECO:0000256" key="6">
    <source>
        <dbReference type="ARBA" id="ARBA00022737"/>
    </source>
</evidence>
<dbReference type="GO" id="GO:0005737">
    <property type="term" value="C:cytoplasm"/>
    <property type="evidence" value="ECO:0007669"/>
    <property type="project" value="UniProtKB-SubCell"/>
</dbReference>
<evidence type="ECO:0000313" key="17">
    <source>
        <dbReference type="EMBL" id="EEC19399.1"/>
    </source>
</evidence>
<keyword evidence="11 15" id="KW-0234">DNA repair</keyword>
<dbReference type="PANTHER" id="PTHR15189">
    <property type="entry name" value="BRISC AND BRCA1-A COMPLEX MEMBER 2"/>
    <property type="match status" value="1"/>
</dbReference>
<dbReference type="GO" id="GO:0007095">
    <property type="term" value="P:mitotic G2 DNA damage checkpoint signaling"/>
    <property type="evidence" value="ECO:0007669"/>
    <property type="project" value="UniProtKB-UniRule"/>
</dbReference>
<protein>
    <recommendedName>
        <fullName evidence="2 15">BRISC and BRCA1-A complex member 2</fullName>
    </recommendedName>
</protein>
<keyword evidence="4 15" id="KW-0132">Cell division</keyword>
<dbReference type="VEuPathDB" id="VectorBase:ISCP_018649"/>
<keyword evidence="6" id="KW-0677">Repeat</keyword>
<reference evidence="18" key="2">
    <citation type="submission" date="2020-05" db="UniProtKB">
        <authorList>
            <consortium name="EnsemblMetazoa"/>
        </authorList>
    </citation>
    <scope>IDENTIFICATION</scope>
    <source>
        <strain evidence="18">wikel</strain>
    </source>
</reference>
<dbReference type="CDD" id="cd23664">
    <property type="entry name" value="BRE"/>
    <property type="match status" value="1"/>
</dbReference>
<evidence type="ECO:0000256" key="3">
    <source>
        <dbReference type="ARBA" id="ARBA00022490"/>
    </source>
</evidence>
<comment type="similarity">
    <text evidence="14 15">Belongs to the BABAM2 family.</text>
</comment>
<keyword evidence="7 15" id="KW-0227">DNA damage</keyword>
<dbReference type="EMBL" id="ABJB010521153">
    <property type="status" value="NOT_ANNOTATED_CDS"/>
    <property type="molecule type" value="Genomic_DNA"/>
</dbReference>
<dbReference type="EnsemblMetazoa" id="ISCW014451-RA">
    <property type="protein sequence ID" value="ISCW014451-PA"/>
    <property type="gene ID" value="ISCW014451"/>
</dbReference>
<keyword evidence="8 15" id="KW-0498">Mitosis</keyword>
<evidence type="ECO:0000256" key="10">
    <source>
        <dbReference type="ARBA" id="ARBA00022853"/>
    </source>
</evidence>
<dbReference type="AlphaFoldDB" id="B7QKM7"/>
<reference evidence="17 19" key="1">
    <citation type="submission" date="2008-03" db="EMBL/GenBank/DDBJ databases">
        <title>Annotation of Ixodes scapularis.</title>
        <authorList>
            <consortium name="Ixodes scapularis Genome Project Consortium"/>
            <person name="Caler E."/>
            <person name="Hannick L.I."/>
            <person name="Bidwell S."/>
            <person name="Joardar V."/>
            <person name="Thiagarajan M."/>
            <person name="Amedeo P."/>
            <person name="Galinsky K.J."/>
            <person name="Schobel S."/>
            <person name="Inman J."/>
            <person name="Hostetler J."/>
            <person name="Miller J."/>
            <person name="Hammond M."/>
            <person name="Megy K."/>
            <person name="Lawson D."/>
            <person name="Kodira C."/>
            <person name="Sutton G."/>
            <person name="Meyer J."/>
            <person name="Hill C.A."/>
            <person name="Birren B."/>
            <person name="Nene V."/>
            <person name="Collins F."/>
            <person name="Alarcon-Chaidez F."/>
            <person name="Wikel S."/>
            <person name="Strausberg R."/>
        </authorList>
    </citation>
    <scope>NUCLEOTIDE SEQUENCE [LARGE SCALE GENOMIC DNA]</scope>
    <source>
        <strain evidence="19">Wikel</strain>
        <strain evidence="17">Wikel colony</strain>
    </source>
</reference>
<evidence type="ECO:0000256" key="2">
    <source>
        <dbReference type="ARBA" id="ARBA00019438"/>
    </source>
</evidence>
<dbReference type="EMBL" id="DS961247">
    <property type="protein sequence ID" value="EEC19399.1"/>
    <property type="molecule type" value="Genomic_DNA"/>
</dbReference>
<dbReference type="PANTHER" id="PTHR15189:SF7">
    <property type="entry name" value="BRISC AND BRCA1-A COMPLEX MEMBER 2"/>
    <property type="match status" value="1"/>
</dbReference>
<keyword evidence="13 15" id="KW-0131">Cell cycle</keyword>
<dbReference type="GO" id="GO:0010212">
    <property type="term" value="P:response to ionizing radiation"/>
    <property type="evidence" value="ECO:0007669"/>
    <property type="project" value="UniProtKB-UniRule"/>
</dbReference>
<dbReference type="VEuPathDB" id="VectorBase:ISCI014451"/>
<dbReference type="GO" id="GO:0051301">
    <property type="term" value="P:cell division"/>
    <property type="evidence" value="ECO:0007669"/>
    <property type="project" value="UniProtKB-UniRule"/>
</dbReference>
<gene>
    <name evidence="17" type="ORF">IscW_ISCW014451</name>
</gene>
<evidence type="ECO:0000256" key="1">
    <source>
        <dbReference type="ARBA" id="ARBA00004123"/>
    </source>
</evidence>
<sequence length="371" mass="41993">MYSSFAPHVRNYLQALLEYAVQNLKTTHAVRVISAGEGGPRDGTRQFCDRFKLLLPYAGQSVTWEVIFQAHRPEFPPDFIFDDMSFLPKIEDIPGLWDWDADDDGALVKVVFEMLDEYRKHQASLLDDFPRLQFEYSSLVHQSDIPETNIQVHLNRKNPGSAVRFWITLPVDFSRLPPVFTKENLSEDTAILQVTFQTPEGSRILPQLFLSPRVEEGLGGTMSLKIPAFSKDGCLMDYVPLIYLLSFFSMSNYNLLIVAILLLCSTFSHFHSLQKAVKKDLALPSLAAVSGARDLALPLLVAVSIPRSFPHDKPSLTFQSAYHASGGWPYTITCTDYPYSPRWDPGEMADRARIFVTEYVPNFQSSSVKNR</sequence>
<dbReference type="EMBL" id="ABJB010177206">
    <property type="status" value="NOT_ANNOTATED_CDS"/>
    <property type="molecule type" value="Genomic_DNA"/>
</dbReference>
<keyword evidence="20" id="KW-1267">Proteomics identification</keyword>
<dbReference type="EMBL" id="ABJB011024037">
    <property type="status" value="NOT_ANNOTATED_CDS"/>
    <property type="molecule type" value="Genomic_DNA"/>
</dbReference>
<evidence type="ECO:0000256" key="15">
    <source>
        <dbReference type="RuleBase" id="RU368019"/>
    </source>
</evidence>
<dbReference type="EMBL" id="ABJB010703992">
    <property type="status" value="NOT_ANNOTATED_CDS"/>
    <property type="molecule type" value="Genomic_DNA"/>
</dbReference>
<keyword evidence="9 15" id="KW-0833">Ubl conjugation pathway</keyword>
<evidence type="ECO:0007829" key="20">
    <source>
        <dbReference type="PeptideAtlas" id="B7QKM7"/>
    </source>
</evidence>
<dbReference type="GO" id="GO:0031593">
    <property type="term" value="F:polyubiquitin modification-dependent protein binding"/>
    <property type="evidence" value="ECO:0007669"/>
    <property type="project" value="UniProtKB-UniRule"/>
</dbReference>
<dbReference type="EMBL" id="ABJB010906993">
    <property type="status" value="NOT_ANNOTATED_CDS"/>
    <property type="molecule type" value="Genomic_DNA"/>
</dbReference>
<evidence type="ECO:0000256" key="16">
    <source>
        <dbReference type="SAM" id="Phobius"/>
    </source>
</evidence>
<dbReference type="GO" id="GO:0006302">
    <property type="term" value="P:double-strand break repair"/>
    <property type="evidence" value="ECO:0000318"/>
    <property type="project" value="GO_Central"/>
</dbReference>
<dbReference type="EMBL" id="ABJB010001858">
    <property type="status" value="NOT_ANNOTATED_CDS"/>
    <property type="molecule type" value="Genomic_DNA"/>
</dbReference>
<dbReference type="Pfam" id="PF06113">
    <property type="entry name" value="BRE"/>
    <property type="match status" value="1"/>
</dbReference>
<comment type="subunit">
    <text evidence="15">Component of the ARISC complex. Component of the BRCA1-A complex. Component of the BRISC complex. Binds polyubiquitin.</text>
</comment>
<dbReference type="EMBL" id="ABJB010820245">
    <property type="status" value="NOT_ANNOTATED_CDS"/>
    <property type="molecule type" value="Genomic_DNA"/>
</dbReference>
<dbReference type="InParanoid" id="B7QKM7"/>
<comment type="function">
    <text evidence="15">May play a role in homeostasis or cellular differentiation in cells of neural, epithelial and germline origins. May also act as a death receptor-associated anti-apoptotic protein, which inhibits the mitochondrial apoptotic pathway.</text>
</comment>
<evidence type="ECO:0000256" key="5">
    <source>
        <dbReference type="ARBA" id="ARBA00022703"/>
    </source>
</evidence>
<evidence type="ECO:0000256" key="8">
    <source>
        <dbReference type="ARBA" id="ARBA00022776"/>
    </source>
</evidence>
<evidence type="ECO:0000313" key="19">
    <source>
        <dbReference type="Proteomes" id="UP000001555"/>
    </source>
</evidence>
<dbReference type="InterPro" id="IPR010358">
    <property type="entry name" value="BRE"/>
</dbReference>
<dbReference type="HOGENOM" id="CLU_057019_0_0_1"/>
<proteinExistence type="evidence at protein level"/>
<evidence type="ECO:0000256" key="11">
    <source>
        <dbReference type="ARBA" id="ARBA00023204"/>
    </source>
</evidence>
<dbReference type="STRING" id="6945.B7QKM7"/>
<accession>B7QKM7</accession>
<dbReference type="PaxDb" id="6945-B7QKM7"/>
<evidence type="ECO:0000313" key="18">
    <source>
        <dbReference type="EnsemblMetazoa" id="ISCW014451-PA"/>
    </source>
</evidence>
<keyword evidence="16" id="KW-1133">Transmembrane helix</keyword>
<organism>
    <name type="scientific">Ixodes scapularis</name>
    <name type="common">Black-legged tick</name>
    <name type="synonym">Deer tick</name>
    <dbReference type="NCBI Taxonomy" id="6945"/>
    <lineage>
        <taxon>Eukaryota</taxon>
        <taxon>Metazoa</taxon>
        <taxon>Ecdysozoa</taxon>
        <taxon>Arthropoda</taxon>
        <taxon>Chelicerata</taxon>
        <taxon>Arachnida</taxon>
        <taxon>Acari</taxon>
        <taxon>Parasitiformes</taxon>
        <taxon>Ixodida</taxon>
        <taxon>Ixodoidea</taxon>
        <taxon>Ixodidae</taxon>
        <taxon>Ixodinae</taxon>
        <taxon>Ixodes</taxon>
    </lineage>
</organism>
<evidence type="ECO:0000256" key="13">
    <source>
        <dbReference type="ARBA" id="ARBA00023306"/>
    </source>
</evidence>
<dbReference type="VEuPathDB" id="VectorBase:ISCW014451"/>
<keyword evidence="16" id="KW-0472">Membrane</keyword>
<dbReference type="GO" id="GO:0045739">
    <property type="term" value="P:positive regulation of DNA repair"/>
    <property type="evidence" value="ECO:0007669"/>
    <property type="project" value="UniProtKB-UniRule"/>
</dbReference>
<keyword evidence="19" id="KW-1185">Reference proteome</keyword>
<dbReference type="EMBL" id="ABJB010685717">
    <property type="status" value="NOT_ANNOTATED_CDS"/>
    <property type="molecule type" value="Genomic_DNA"/>
</dbReference>
<dbReference type="GO" id="GO:0006915">
    <property type="term" value="P:apoptotic process"/>
    <property type="evidence" value="ECO:0007669"/>
    <property type="project" value="UniProtKB-UniRule"/>
</dbReference>
<dbReference type="EMBL" id="ABJB010759887">
    <property type="status" value="NOT_ANNOTATED_CDS"/>
    <property type="molecule type" value="Genomic_DNA"/>
</dbReference>
<evidence type="ECO:0000256" key="14">
    <source>
        <dbReference type="ARBA" id="ARBA00025766"/>
    </source>
</evidence>
<evidence type="ECO:0000256" key="4">
    <source>
        <dbReference type="ARBA" id="ARBA00022618"/>
    </source>
</evidence>
<dbReference type="GO" id="GO:0006325">
    <property type="term" value="P:chromatin organization"/>
    <property type="evidence" value="ECO:0007669"/>
    <property type="project" value="UniProtKB-UniRule"/>
</dbReference>
<dbReference type="OrthoDB" id="538811at2759"/>
<evidence type="ECO:0000256" key="7">
    <source>
        <dbReference type="ARBA" id="ARBA00022763"/>
    </source>
</evidence>